<evidence type="ECO:0000313" key="1">
    <source>
        <dbReference type="EMBL" id="CAG8693826.1"/>
    </source>
</evidence>
<accession>A0ABN7UZ94</accession>
<dbReference type="Proteomes" id="UP000789901">
    <property type="component" value="Unassembled WGS sequence"/>
</dbReference>
<comment type="caution">
    <text evidence="1">The sequence shown here is derived from an EMBL/GenBank/DDBJ whole genome shotgun (WGS) entry which is preliminary data.</text>
</comment>
<name>A0ABN7UZ94_GIGMA</name>
<dbReference type="EMBL" id="CAJVQB010006916">
    <property type="protein sequence ID" value="CAG8693826.1"/>
    <property type="molecule type" value="Genomic_DNA"/>
</dbReference>
<reference evidence="1 2" key="1">
    <citation type="submission" date="2021-06" db="EMBL/GenBank/DDBJ databases">
        <authorList>
            <person name="Kallberg Y."/>
            <person name="Tangrot J."/>
            <person name="Rosling A."/>
        </authorList>
    </citation>
    <scope>NUCLEOTIDE SEQUENCE [LARGE SCALE GENOMIC DNA]</scope>
    <source>
        <strain evidence="1 2">120-4 pot B 10/14</strain>
    </source>
</reference>
<proteinExistence type="predicted"/>
<evidence type="ECO:0000313" key="2">
    <source>
        <dbReference type="Proteomes" id="UP000789901"/>
    </source>
</evidence>
<keyword evidence="2" id="KW-1185">Reference proteome</keyword>
<protein>
    <submittedName>
        <fullName evidence="1">8330_t:CDS:1</fullName>
    </submittedName>
</protein>
<gene>
    <name evidence="1" type="ORF">GMARGA_LOCUS11687</name>
</gene>
<sequence>MGSVEKEKSVVGEVSSCVGNRIVLRNNNSYQIGSCLERGLSRKWLLKMCYVREDFCYIEIVLENNCYE</sequence>
<organism evidence="1 2">
    <name type="scientific">Gigaspora margarita</name>
    <dbReference type="NCBI Taxonomy" id="4874"/>
    <lineage>
        <taxon>Eukaryota</taxon>
        <taxon>Fungi</taxon>
        <taxon>Fungi incertae sedis</taxon>
        <taxon>Mucoromycota</taxon>
        <taxon>Glomeromycotina</taxon>
        <taxon>Glomeromycetes</taxon>
        <taxon>Diversisporales</taxon>
        <taxon>Gigasporaceae</taxon>
        <taxon>Gigaspora</taxon>
    </lineage>
</organism>